<reference evidence="3 4" key="1">
    <citation type="submission" date="2016-10" db="EMBL/GenBank/DDBJ databases">
        <authorList>
            <person name="de Groot N.N."/>
        </authorList>
    </citation>
    <scope>NUCLEOTIDE SEQUENCE [LARGE SCALE GENOMIC DNA]</scope>
    <source>
        <strain evidence="3 4">DSM 9990</strain>
    </source>
</reference>
<feature type="compositionally biased region" description="Basic and acidic residues" evidence="2">
    <location>
        <begin position="1"/>
        <end position="21"/>
    </location>
</feature>
<dbReference type="Gene3D" id="1.25.40.10">
    <property type="entry name" value="Tetratricopeptide repeat domain"/>
    <property type="match status" value="2"/>
</dbReference>
<evidence type="ECO:0000313" key="3">
    <source>
        <dbReference type="EMBL" id="SFM73794.1"/>
    </source>
</evidence>
<feature type="repeat" description="TPR" evidence="1">
    <location>
        <begin position="276"/>
        <end position="309"/>
    </location>
</feature>
<dbReference type="Pfam" id="PF14559">
    <property type="entry name" value="TPR_19"/>
    <property type="match status" value="1"/>
</dbReference>
<dbReference type="InterPro" id="IPR044624">
    <property type="entry name" value="Mbb1-like"/>
</dbReference>
<dbReference type="Pfam" id="PF13174">
    <property type="entry name" value="TPR_6"/>
    <property type="match status" value="1"/>
</dbReference>
<dbReference type="InterPro" id="IPR011990">
    <property type="entry name" value="TPR-like_helical_dom_sf"/>
</dbReference>
<evidence type="ECO:0000313" key="4">
    <source>
        <dbReference type="Proteomes" id="UP000199611"/>
    </source>
</evidence>
<dbReference type="GO" id="GO:0006397">
    <property type="term" value="P:mRNA processing"/>
    <property type="evidence" value="ECO:0007669"/>
    <property type="project" value="InterPro"/>
</dbReference>
<dbReference type="EMBL" id="FOUU01000003">
    <property type="protein sequence ID" value="SFM73794.1"/>
    <property type="molecule type" value="Genomic_DNA"/>
</dbReference>
<dbReference type="SUPFAM" id="SSF48452">
    <property type="entry name" value="TPR-like"/>
    <property type="match status" value="2"/>
</dbReference>
<keyword evidence="4" id="KW-1185">Reference proteome</keyword>
<dbReference type="Proteomes" id="UP000199611">
    <property type="component" value="Unassembled WGS sequence"/>
</dbReference>
<dbReference type="SMART" id="SM00028">
    <property type="entry name" value="TPR"/>
    <property type="match status" value="4"/>
</dbReference>
<gene>
    <name evidence="3" type="ORF">SAMN05660836_01317</name>
</gene>
<dbReference type="PANTHER" id="PTHR44917:SF1">
    <property type="entry name" value="PROTEIN HIGH CHLOROPHYLL FLUORESCENT 107"/>
    <property type="match status" value="1"/>
</dbReference>
<dbReference type="PROSITE" id="PS50005">
    <property type="entry name" value="TPR"/>
    <property type="match status" value="1"/>
</dbReference>
<evidence type="ECO:0000256" key="1">
    <source>
        <dbReference type="PROSITE-ProRule" id="PRU00339"/>
    </source>
</evidence>
<dbReference type="GO" id="GO:0003729">
    <property type="term" value="F:mRNA binding"/>
    <property type="evidence" value="ECO:0007669"/>
    <property type="project" value="InterPro"/>
</dbReference>
<dbReference type="STRING" id="39841.SAMN05660836_01317"/>
<accession>A0A1I4TAN6</accession>
<proteinExistence type="predicted"/>
<dbReference type="AlphaFoldDB" id="A0A1I4TAN6"/>
<name>A0A1I4TAN6_9BACT</name>
<dbReference type="PANTHER" id="PTHR44917">
    <property type="entry name" value="PROTEIN HIGH CHLOROPHYLL FLUORESCENT 107"/>
    <property type="match status" value="1"/>
</dbReference>
<organism evidence="3 4">
    <name type="scientific">Thermodesulforhabdus norvegica</name>
    <dbReference type="NCBI Taxonomy" id="39841"/>
    <lineage>
        <taxon>Bacteria</taxon>
        <taxon>Pseudomonadati</taxon>
        <taxon>Thermodesulfobacteriota</taxon>
        <taxon>Syntrophobacteria</taxon>
        <taxon>Syntrophobacterales</taxon>
        <taxon>Thermodesulforhabdaceae</taxon>
        <taxon>Thermodesulforhabdus</taxon>
    </lineage>
</organism>
<evidence type="ECO:0000256" key="2">
    <source>
        <dbReference type="SAM" id="MobiDB-lite"/>
    </source>
</evidence>
<dbReference type="OrthoDB" id="5416388at2"/>
<feature type="region of interest" description="Disordered" evidence="2">
    <location>
        <begin position="1"/>
        <end position="38"/>
    </location>
</feature>
<dbReference type="RefSeq" id="WP_093394419.1">
    <property type="nucleotide sequence ID" value="NZ_FOUU01000003.1"/>
</dbReference>
<dbReference type="InterPro" id="IPR019734">
    <property type="entry name" value="TPR_rpt"/>
</dbReference>
<protein>
    <submittedName>
        <fullName evidence="3">Tetratricopeptide repeat-containing protein</fullName>
    </submittedName>
</protein>
<keyword evidence="1" id="KW-0802">TPR repeat</keyword>
<sequence>MNRQAEEAKVLVFRHPEKEAPAVEEPTPAEREEPTAGLDEELSEFVDSLIDGRISVEKIRREAANLYAEVELLRRENRWNDILELCHPVEEKISHILHAGCEEPIVGIVVFALTQLKRFDEALGLALKMLSQKPDDFRLNAQVAYIAYANLQAARNREVLLTPENRRKLIDTAHKHLARCQELRPNGVTSFYRRGVLYKDLQGKPQKARPYFEQAVKNWRAYSEEERERHHQERKNYVKSLYNLALCLIEDEPARALSFIRACIEEDGRTGYLGAVHKYYTLGKVYRQMGSIDRAVQALERALVDADPAVHAHVYHLIALCYMDKNNPQKALEVLHPIPRKARKPYILRLMASAHVAMGAKDKGRSLLLQAAEADRKGRHKALLELARIEITCGEFRKALDYLEKAENFFREKYGNPYMDGLFWKAVVMIKLGDLKKAGEVLEELHRFNPRYPGLKKLMKVVSRKEVK</sequence>